<proteinExistence type="predicted"/>
<dbReference type="PANTHER" id="PTHR11203:SF37">
    <property type="entry name" value="INTEGRATOR COMPLEX SUBUNIT 11"/>
    <property type="match status" value="1"/>
</dbReference>
<name>A0A7V4DEE0_9BACT</name>
<sequence length="518" mass="58141">MDITFFGATREVTGSCYLVRGKDVAFLVDCGMFQGGERNRNAPPFPFAPRDIDFILLTHAHLDHSGRIPLLVREGFRGKIYATLPTIELCRILFYDTVKLMREEVERENRRRRRSGKPEIAPLFGEEEVEKALELFEPVGYDEVAEEQGVTFVFRDAAHILGAAVLEVWGEGTKVVFSGDIGQFGNVMEGSPPIIEEADFVVIESTYGNRRHKTLEETRREFAQVMQDAMGTCGKVLIPTFVVDRAQRVLYEIRLLRDSIGLHCPVYFDSPLGKQTTDIYLKYRHLLSGELEKFHLQDDNPFGFPGLTYVTTPEESKALNDLDHAIILAGSGMCTGGRILHHLKHNLFKETTTVVFVGFQSRGTLGRALVDGAKLVHIFDEDIAVRARIATINGFSAHGDQEDLLRWVGYFRNRPVFLVTHGEEEIAEAFAQALRKKGFEAIVPAFGDTLDLPRRTVVAVPRMPEKEDIIKRLEGEIQKLRGKVLAQESEVLLQSALILLEEAGRRSASADELPKDGV</sequence>
<dbReference type="CDD" id="cd16295">
    <property type="entry name" value="TTHA0252-CPSF-like_MBL-fold"/>
    <property type="match status" value="1"/>
</dbReference>
<dbReference type="PANTHER" id="PTHR11203">
    <property type="entry name" value="CLEAVAGE AND POLYADENYLATION SPECIFICITY FACTOR FAMILY MEMBER"/>
    <property type="match status" value="1"/>
</dbReference>
<dbReference type="Pfam" id="PF10996">
    <property type="entry name" value="Beta-Casp"/>
    <property type="match status" value="1"/>
</dbReference>
<gene>
    <name evidence="5" type="ORF">ENV30_04425</name>
</gene>
<dbReference type="InterPro" id="IPR036866">
    <property type="entry name" value="RibonucZ/Hydroxyglut_hydro"/>
</dbReference>
<keyword evidence="1 5" id="KW-0378">Hydrolase</keyword>
<dbReference type="GO" id="GO:0004521">
    <property type="term" value="F:RNA endonuclease activity"/>
    <property type="evidence" value="ECO:0007669"/>
    <property type="project" value="TreeGrafter"/>
</dbReference>
<evidence type="ECO:0000256" key="1">
    <source>
        <dbReference type="ARBA" id="ARBA00022801"/>
    </source>
</evidence>
<feature type="domain" description="Metallo-beta-lactamase" evidence="3">
    <location>
        <begin position="13"/>
        <end position="210"/>
    </location>
</feature>
<evidence type="ECO:0000256" key="2">
    <source>
        <dbReference type="SAM" id="Coils"/>
    </source>
</evidence>
<dbReference type="InterPro" id="IPR001279">
    <property type="entry name" value="Metallo-B-lactamas"/>
</dbReference>
<dbReference type="Gene3D" id="3.40.50.10890">
    <property type="match status" value="1"/>
</dbReference>
<evidence type="ECO:0000259" key="3">
    <source>
        <dbReference type="SMART" id="SM00849"/>
    </source>
</evidence>
<comment type="caution">
    <text evidence="5">The sequence shown here is derived from an EMBL/GenBank/DDBJ whole genome shotgun (WGS) entry which is preliminary data.</text>
</comment>
<dbReference type="EMBL" id="DTFV01000061">
    <property type="protein sequence ID" value="HGI30540.1"/>
    <property type="molecule type" value="Genomic_DNA"/>
</dbReference>
<dbReference type="Pfam" id="PF07521">
    <property type="entry name" value="RMMBL"/>
    <property type="match status" value="1"/>
</dbReference>
<organism evidence="5">
    <name type="scientific">Candidatus Caldatribacterium californiense</name>
    <dbReference type="NCBI Taxonomy" id="1454726"/>
    <lineage>
        <taxon>Bacteria</taxon>
        <taxon>Pseudomonadati</taxon>
        <taxon>Atribacterota</taxon>
        <taxon>Atribacteria</taxon>
        <taxon>Atribacterales</taxon>
        <taxon>Candidatus Caldatribacteriaceae</taxon>
        <taxon>Candidatus Caldatribacterium</taxon>
    </lineage>
</organism>
<keyword evidence="2" id="KW-0175">Coiled coil</keyword>
<evidence type="ECO:0000313" key="5">
    <source>
        <dbReference type="EMBL" id="HGI30540.1"/>
    </source>
</evidence>
<feature type="coiled-coil region" evidence="2">
    <location>
        <begin position="463"/>
        <end position="490"/>
    </location>
</feature>
<reference evidence="5" key="1">
    <citation type="journal article" date="2020" name="mSystems">
        <title>Genome- and Community-Level Interaction Insights into Carbon Utilization and Element Cycling Functions of Hydrothermarchaeota in Hydrothermal Sediment.</title>
        <authorList>
            <person name="Zhou Z."/>
            <person name="Liu Y."/>
            <person name="Xu W."/>
            <person name="Pan J."/>
            <person name="Luo Z.H."/>
            <person name="Li M."/>
        </authorList>
    </citation>
    <scope>NUCLEOTIDE SEQUENCE [LARGE SCALE GENOMIC DNA]</scope>
    <source>
        <strain evidence="5">SpSt-747</strain>
    </source>
</reference>
<accession>A0A7V4DEE0</accession>
<dbReference type="SMART" id="SM00849">
    <property type="entry name" value="Lactamase_B"/>
    <property type="match status" value="1"/>
</dbReference>
<dbReference type="SMART" id="SM01027">
    <property type="entry name" value="Beta-Casp"/>
    <property type="match status" value="1"/>
</dbReference>
<dbReference type="Pfam" id="PF00753">
    <property type="entry name" value="Lactamase_B"/>
    <property type="match status" value="1"/>
</dbReference>
<dbReference type="AlphaFoldDB" id="A0A7V4DEE0"/>
<dbReference type="InterPro" id="IPR011108">
    <property type="entry name" value="RMMBL"/>
</dbReference>
<protein>
    <submittedName>
        <fullName evidence="5">MBL fold metallo-hydrolase</fullName>
    </submittedName>
</protein>
<dbReference type="GO" id="GO:0016787">
    <property type="term" value="F:hydrolase activity"/>
    <property type="evidence" value="ECO:0007669"/>
    <property type="project" value="UniProtKB-KW"/>
</dbReference>
<feature type="domain" description="Beta-Casp" evidence="4">
    <location>
        <begin position="246"/>
        <end position="369"/>
    </location>
</feature>
<dbReference type="InterPro" id="IPR050698">
    <property type="entry name" value="MBL"/>
</dbReference>
<dbReference type="Gene3D" id="3.60.15.10">
    <property type="entry name" value="Ribonuclease Z/Hydroxyacylglutathione hydrolase-like"/>
    <property type="match status" value="1"/>
</dbReference>
<dbReference type="SUPFAM" id="SSF56281">
    <property type="entry name" value="Metallo-hydrolase/oxidoreductase"/>
    <property type="match status" value="1"/>
</dbReference>
<evidence type="ECO:0000259" key="4">
    <source>
        <dbReference type="SMART" id="SM01027"/>
    </source>
</evidence>
<dbReference type="InterPro" id="IPR022712">
    <property type="entry name" value="Beta_Casp"/>
</dbReference>